<feature type="compositionally biased region" description="Basic and acidic residues" evidence="1">
    <location>
        <begin position="119"/>
        <end position="134"/>
    </location>
</feature>
<feature type="region of interest" description="Disordered" evidence="1">
    <location>
        <begin position="463"/>
        <end position="503"/>
    </location>
</feature>
<feature type="compositionally biased region" description="Low complexity" evidence="1">
    <location>
        <begin position="880"/>
        <end position="893"/>
    </location>
</feature>
<evidence type="ECO:0000256" key="1">
    <source>
        <dbReference type="SAM" id="MobiDB-lite"/>
    </source>
</evidence>
<feature type="compositionally biased region" description="Polar residues" evidence="1">
    <location>
        <begin position="659"/>
        <end position="673"/>
    </location>
</feature>
<feature type="compositionally biased region" description="Gly residues" evidence="1">
    <location>
        <begin position="894"/>
        <end position="923"/>
    </location>
</feature>
<feature type="compositionally biased region" description="Low complexity" evidence="1">
    <location>
        <begin position="741"/>
        <end position="758"/>
    </location>
</feature>
<feature type="compositionally biased region" description="Acidic residues" evidence="1">
    <location>
        <begin position="62"/>
        <end position="72"/>
    </location>
</feature>
<feature type="compositionally biased region" description="Low complexity" evidence="1">
    <location>
        <begin position="486"/>
        <end position="497"/>
    </location>
</feature>
<keyword evidence="3" id="KW-1185">Reference proteome</keyword>
<feature type="compositionally biased region" description="Polar residues" evidence="1">
    <location>
        <begin position="1021"/>
        <end position="1040"/>
    </location>
</feature>
<feature type="region of interest" description="Disordered" evidence="1">
    <location>
        <begin position="602"/>
        <end position="624"/>
    </location>
</feature>
<feature type="compositionally biased region" description="Basic and acidic residues" evidence="1">
    <location>
        <begin position="352"/>
        <end position="368"/>
    </location>
</feature>
<name>A0A4V6S0V0_9AGAM</name>
<accession>A0A4V6S0V0</accession>
<feature type="region of interest" description="Disordered" evidence="1">
    <location>
        <begin position="27"/>
        <end position="47"/>
    </location>
</feature>
<feature type="region of interest" description="Disordered" evidence="1">
    <location>
        <begin position="652"/>
        <end position="673"/>
    </location>
</feature>
<feature type="region of interest" description="Disordered" evidence="1">
    <location>
        <begin position="311"/>
        <end position="375"/>
    </location>
</feature>
<feature type="region of interest" description="Disordered" evidence="1">
    <location>
        <begin position="791"/>
        <end position="812"/>
    </location>
</feature>
<feature type="region of interest" description="Disordered" evidence="1">
    <location>
        <begin position="119"/>
        <end position="146"/>
    </location>
</feature>
<feature type="region of interest" description="Disordered" evidence="1">
    <location>
        <begin position="58"/>
        <end position="77"/>
    </location>
</feature>
<feature type="non-terminal residue" evidence="2">
    <location>
        <position position="1112"/>
    </location>
</feature>
<evidence type="ECO:0000313" key="3">
    <source>
        <dbReference type="Proteomes" id="UP000308199"/>
    </source>
</evidence>
<feature type="compositionally biased region" description="Basic and acidic residues" evidence="1">
    <location>
        <begin position="925"/>
        <end position="936"/>
    </location>
</feature>
<comment type="caution">
    <text evidence="2">The sequence shown here is derived from an EMBL/GenBank/DDBJ whole genome shotgun (WGS) entry which is preliminary data.</text>
</comment>
<evidence type="ECO:0000313" key="2">
    <source>
        <dbReference type="EMBL" id="THG94652.1"/>
    </source>
</evidence>
<feature type="compositionally biased region" description="Basic and acidic residues" evidence="1">
    <location>
        <begin position="179"/>
        <end position="200"/>
    </location>
</feature>
<proteinExistence type="predicted"/>
<feature type="region of interest" description="Disordered" evidence="1">
    <location>
        <begin position="877"/>
        <end position="1112"/>
    </location>
</feature>
<feature type="region of interest" description="Disordered" evidence="1">
    <location>
        <begin position="173"/>
        <end position="200"/>
    </location>
</feature>
<dbReference type="OrthoDB" id="3271186at2759"/>
<feature type="compositionally biased region" description="Low complexity" evidence="1">
    <location>
        <begin position="981"/>
        <end position="1000"/>
    </location>
</feature>
<dbReference type="Proteomes" id="UP000308199">
    <property type="component" value="Unassembled WGS sequence"/>
</dbReference>
<feature type="compositionally biased region" description="Low complexity" evidence="1">
    <location>
        <begin position="943"/>
        <end position="953"/>
    </location>
</feature>
<organism evidence="2 3">
    <name type="scientific">Phellinidium pouzarii</name>
    <dbReference type="NCBI Taxonomy" id="167371"/>
    <lineage>
        <taxon>Eukaryota</taxon>
        <taxon>Fungi</taxon>
        <taxon>Dikarya</taxon>
        <taxon>Basidiomycota</taxon>
        <taxon>Agaricomycotina</taxon>
        <taxon>Agaricomycetes</taxon>
        <taxon>Hymenochaetales</taxon>
        <taxon>Hymenochaetaceae</taxon>
        <taxon>Phellinidium</taxon>
    </lineage>
</organism>
<protein>
    <submittedName>
        <fullName evidence="2">Uncharacterized protein</fullName>
    </submittedName>
</protein>
<feature type="compositionally biased region" description="Basic and acidic residues" evidence="1">
    <location>
        <begin position="795"/>
        <end position="812"/>
    </location>
</feature>
<dbReference type="EMBL" id="SGPK01001073">
    <property type="protein sequence ID" value="THG94652.1"/>
    <property type="molecule type" value="Genomic_DNA"/>
</dbReference>
<feature type="region of interest" description="Disordered" evidence="1">
    <location>
        <begin position="729"/>
        <end position="766"/>
    </location>
</feature>
<reference evidence="2 3" key="1">
    <citation type="submission" date="2019-02" db="EMBL/GenBank/DDBJ databases">
        <title>Genome sequencing of the rare red list fungi Phellinidium pouzarii.</title>
        <authorList>
            <person name="Buettner E."/>
            <person name="Kellner H."/>
        </authorList>
    </citation>
    <scope>NUCLEOTIDE SEQUENCE [LARGE SCALE GENOMIC DNA]</scope>
    <source>
        <strain evidence="2 3">DSM 108285</strain>
    </source>
</reference>
<gene>
    <name evidence="2" type="ORF">EW145_g8101</name>
</gene>
<sequence length="1112" mass="117798">MVRGRGRGRGRERAMTVGGEALAARRSAYGSQPETGSEHELEVGPGDEIVFAPYTVVREGEDREESSDDEITLGDGSRLELTSSPASTVHVLAPTLASPSSPSMIRIELVDDAHARGNESEYEFRPEPEPKPKPELSSGVQDEGTSESGLAYLRLSGASLDADADIKSNANVNANENADIPRDAESARDYSSDSDRNRDAAKHVDDDVIAAGMDILDICAPELKLETDNAILGGRDGVCSGQSHLGAGVGFVGTGTLTTTEDAICRKELVSTETAASERSDGEQEPFWQEMPTRDVDVFGDRIAGGAAVPKGEMRSVDIPSGGVRENSLDRKAGARLGSLPSDVDADADIGTEGKVKEKEGGKEDDTYLHSSSYSHSPLLSNSPYLNSGSAPIAIGIPTRASAIPRHVRRALALSTPGSSPSPTPSLNPSPLSSVEDFGIVLSISPGHFAYAAANADRTSVRLRPDSPAIDPGLPHSRLTTRTPFPSLEQSPLSLLPSPLPGEREDQRVETETDCDFNIGDIGADEDATYALPELESVDRPLSVSANEREAKRERRTASGFLDSESFVDITHDLDIDIDRDIYTLATAASVEGTTQLQFSPTEYLDSDDDSSMLPPLSTLPEEDPVFSLSPVRARSRADAYSYGDYSGGNGRSPVISRKASTATNVSTNSARSNKLGYRNDTFFGMNHSVSNLGSVSGSASGSSAWTHVRNASSSSGLSLRSHASFDSRYAHDGHGHGRRQGSQSSGMSLLSSTSSSRTKYDPAPSMEELSLGLREYVGNPHAAAARAEVEVEEGVEKGTRMSRDRNGHETRGFRDDELELGHSDMVIPRDCDALLSGWHPFNVDDAMTGFEPGSSSGTVRRGHTKAASVSTAILGRVPSSGYSGSRRAASGAGQEGRMGANGEGMGALGDDYGNGRGVPGGGRRGRDDGRDDRDGRRSRKASVSSPSTTSSESESESESESDNYGQDLGSLSAATAFKTSAHSVPPSPSPAQDDSSAPVFNQLRNGRKGVFRPPPGAHNGNVSTVSNDSGNSTLPPSGSTEDDNVPLARRIPGALQAQKSIRRQVHDEREKRRRDRSAAPGTSSRVHEGAVSPPLPAPQQQFVEQLERGRS</sequence>
<dbReference type="AlphaFoldDB" id="A0A4V6S0V0"/>